<organism evidence="2 3">
    <name type="scientific">Fraxinus pennsylvanica</name>
    <dbReference type="NCBI Taxonomy" id="56036"/>
    <lineage>
        <taxon>Eukaryota</taxon>
        <taxon>Viridiplantae</taxon>
        <taxon>Streptophyta</taxon>
        <taxon>Embryophyta</taxon>
        <taxon>Tracheophyta</taxon>
        <taxon>Spermatophyta</taxon>
        <taxon>Magnoliopsida</taxon>
        <taxon>eudicotyledons</taxon>
        <taxon>Gunneridae</taxon>
        <taxon>Pentapetalae</taxon>
        <taxon>asterids</taxon>
        <taxon>lamiids</taxon>
        <taxon>Lamiales</taxon>
        <taxon>Oleaceae</taxon>
        <taxon>Oleeae</taxon>
        <taxon>Fraxinus</taxon>
    </lineage>
</organism>
<proteinExistence type="predicted"/>
<protein>
    <submittedName>
        <fullName evidence="2">Uncharacterized protein</fullName>
    </submittedName>
</protein>
<keyword evidence="3" id="KW-1185">Reference proteome</keyword>
<dbReference type="PANTHER" id="PTHR33782:SF27">
    <property type="entry name" value="PROTEIN, PUTATIVE-RELATED"/>
    <property type="match status" value="1"/>
</dbReference>
<keyword evidence="1" id="KW-0472">Membrane</keyword>
<evidence type="ECO:0000256" key="1">
    <source>
        <dbReference type="SAM" id="Phobius"/>
    </source>
</evidence>
<gene>
    <name evidence="2" type="ORF">FPE_LOCUS14338</name>
</gene>
<evidence type="ECO:0000313" key="2">
    <source>
        <dbReference type="EMBL" id="CAI9766908.1"/>
    </source>
</evidence>
<feature type="transmembrane region" description="Helical" evidence="1">
    <location>
        <begin position="112"/>
        <end position="133"/>
    </location>
</feature>
<sequence>MEATLLSCPRLPHRPFVKKPSYNLRHGIITKVVVATKKDDNEGKSSSPVDENMSVLRLHIKKMKVLESSRTSQNPSSDWMEWEKRIFTRYHQDVCEAMALLQTYLMNTRPSVALGVLALVAMSVSLSSSTALVNVLKIAKGLLEGCHVCIDIDF</sequence>
<accession>A0AAD1ZDK0</accession>
<dbReference type="PANTHER" id="PTHR33782">
    <property type="entry name" value="OS01G0121600 PROTEIN"/>
    <property type="match status" value="1"/>
</dbReference>
<dbReference type="EMBL" id="OU503043">
    <property type="protein sequence ID" value="CAI9766908.1"/>
    <property type="molecule type" value="Genomic_DNA"/>
</dbReference>
<name>A0AAD1ZDK0_9LAMI</name>
<reference evidence="2" key="1">
    <citation type="submission" date="2023-05" db="EMBL/GenBank/DDBJ databases">
        <authorList>
            <person name="Huff M."/>
        </authorList>
    </citation>
    <scope>NUCLEOTIDE SEQUENCE</scope>
</reference>
<evidence type="ECO:0000313" key="3">
    <source>
        <dbReference type="Proteomes" id="UP000834106"/>
    </source>
</evidence>
<dbReference type="Proteomes" id="UP000834106">
    <property type="component" value="Chromosome 8"/>
</dbReference>
<keyword evidence="1" id="KW-0812">Transmembrane</keyword>
<keyword evidence="1" id="KW-1133">Transmembrane helix</keyword>
<dbReference type="AlphaFoldDB" id="A0AAD1ZDK0"/>